<keyword evidence="4 14" id="KW-0158">Chromosome</keyword>
<evidence type="ECO:0000256" key="12">
    <source>
        <dbReference type="ARBA" id="ARBA00032044"/>
    </source>
</evidence>
<dbReference type="Gene3D" id="3.30.70.2630">
    <property type="match status" value="1"/>
</dbReference>
<evidence type="ECO:0000313" key="19">
    <source>
        <dbReference type="RefSeq" id="XP_033356956.1"/>
    </source>
</evidence>
<dbReference type="KEGG" id="bvk:117237283"/>
<evidence type="ECO:0000256" key="9">
    <source>
        <dbReference type="ARBA" id="ARBA00022895"/>
    </source>
</evidence>
<keyword evidence="5 14" id="KW-0808">Transferase</keyword>
<evidence type="ECO:0000256" key="13">
    <source>
        <dbReference type="ARBA" id="ARBA00048173"/>
    </source>
</evidence>
<keyword evidence="6 14" id="KW-0548">Nucleotidyltransferase</keyword>
<dbReference type="InterPro" id="IPR000477">
    <property type="entry name" value="RT_dom"/>
</dbReference>
<evidence type="ECO:0000256" key="3">
    <source>
        <dbReference type="ARBA" id="ARBA00016182"/>
    </source>
</evidence>
<keyword evidence="16" id="KW-0812">Transmembrane</keyword>
<dbReference type="Pfam" id="PF12009">
    <property type="entry name" value="Telomerase_RBD"/>
    <property type="match status" value="1"/>
</dbReference>
<dbReference type="GO" id="GO:0046872">
    <property type="term" value="F:metal ion binding"/>
    <property type="evidence" value="ECO:0007669"/>
    <property type="project" value="UniProtKB-KW"/>
</dbReference>
<evidence type="ECO:0000256" key="16">
    <source>
        <dbReference type="SAM" id="Phobius"/>
    </source>
</evidence>
<proteinExistence type="inferred from homology"/>
<dbReference type="CDD" id="cd01648">
    <property type="entry name" value="TERT"/>
    <property type="match status" value="1"/>
</dbReference>
<dbReference type="GeneID" id="117237283"/>
<evidence type="ECO:0000256" key="6">
    <source>
        <dbReference type="ARBA" id="ARBA00022695"/>
    </source>
</evidence>
<dbReference type="Gene3D" id="1.10.132.70">
    <property type="match status" value="1"/>
</dbReference>
<evidence type="ECO:0000256" key="1">
    <source>
        <dbReference type="ARBA" id="ARBA00008001"/>
    </source>
</evidence>
<dbReference type="RefSeq" id="XP_033356956.1">
    <property type="nucleotide sequence ID" value="XM_033501065.1"/>
</dbReference>
<dbReference type="PROSITE" id="PS50878">
    <property type="entry name" value="RT_POL"/>
    <property type="match status" value="1"/>
</dbReference>
<reference evidence="19" key="1">
    <citation type="submission" date="2025-08" db="UniProtKB">
        <authorList>
            <consortium name="RefSeq"/>
        </authorList>
    </citation>
    <scope>IDENTIFICATION</scope>
    <source>
        <tissue evidence="19">Muscle</tissue>
    </source>
</reference>
<dbReference type="EC" id="2.7.7.49" evidence="2 14"/>
<dbReference type="GO" id="GO:0000333">
    <property type="term" value="C:telomerase catalytic core complex"/>
    <property type="evidence" value="ECO:0007669"/>
    <property type="project" value="TreeGrafter"/>
</dbReference>
<dbReference type="InterPro" id="IPR003545">
    <property type="entry name" value="Telomerase_RT"/>
</dbReference>
<keyword evidence="8 14" id="KW-0460">Magnesium</keyword>
<evidence type="ECO:0000256" key="2">
    <source>
        <dbReference type="ARBA" id="ARBA00012493"/>
    </source>
</evidence>
<evidence type="ECO:0000256" key="8">
    <source>
        <dbReference type="ARBA" id="ARBA00022842"/>
    </source>
</evidence>
<protein>
    <recommendedName>
        <fullName evidence="3 14">Telomerase reverse transcriptase</fullName>
        <ecNumber evidence="2 14">2.7.7.49</ecNumber>
    </recommendedName>
    <alternativeName>
        <fullName evidence="12 14">Telomerase catalytic subunit</fullName>
    </alternativeName>
</protein>
<dbReference type="SMART" id="SM00975">
    <property type="entry name" value="Telomerase_RBD"/>
    <property type="match status" value="1"/>
</dbReference>
<evidence type="ECO:0000256" key="7">
    <source>
        <dbReference type="ARBA" id="ARBA00022723"/>
    </source>
</evidence>
<gene>
    <name evidence="19" type="primary">LOC117237283</name>
</gene>
<comment type="function">
    <text evidence="14">Telomerase is a ribonucleoprotein enzyme essential for the replication of chromosome termini in most eukaryotes. It elongates telomeres. It is a reverse transcriptase that adds simple sequence repeats to chromosome ends by copying a template sequence within the RNA component of the enzyme.</text>
</comment>
<name>A0A6J3KXR7_9HYME</name>
<dbReference type="InterPro" id="IPR021891">
    <property type="entry name" value="Telomerase_RBD"/>
</dbReference>
<keyword evidence="9 14" id="KW-0779">Telomere</keyword>
<dbReference type="PRINTS" id="PR01365">
    <property type="entry name" value="TELOMERASERT"/>
</dbReference>
<keyword evidence="11 14" id="KW-0539">Nucleus</keyword>
<evidence type="ECO:0000256" key="5">
    <source>
        <dbReference type="ARBA" id="ARBA00022679"/>
    </source>
</evidence>
<comment type="similarity">
    <text evidence="1 14">Belongs to the reverse transcriptase family. Telomerase subfamily.</text>
</comment>
<dbReference type="GO" id="GO:0000781">
    <property type="term" value="C:chromosome, telomeric region"/>
    <property type="evidence" value="ECO:0007669"/>
    <property type="project" value="UniProtKB-SubCell"/>
</dbReference>
<evidence type="ECO:0000256" key="11">
    <source>
        <dbReference type="ARBA" id="ARBA00023242"/>
    </source>
</evidence>
<accession>A0A6J3KXR7</accession>
<evidence type="ECO:0000256" key="15">
    <source>
        <dbReference type="SAM" id="MobiDB-lite"/>
    </source>
</evidence>
<dbReference type="InterPro" id="IPR043502">
    <property type="entry name" value="DNA/RNA_pol_sf"/>
</dbReference>
<dbReference type="Proteomes" id="UP000504631">
    <property type="component" value="Unplaced"/>
</dbReference>
<organism evidence="18 19">
    <name type="scientific">Bombus vosnesenskii</name>
    <dbReference type="NCBI Taxonomy" id="207650"/>
    <lineage>
        <taxon>Eukaryota</taxon>
        <taxon>Metazoa</taxon>
        <taxon>Ecdysozoa</taxon>
        <taxon>Arthropoda</taxon>
        <taxon>Hexapoda</taxon>
        <taxon>Insecta</taxon>
        <taxon>Pterygota</taxon>
        <taxon>Neoptera</taxon>
        <taxon>Endopterygota</taxon>
        <taxon>Hymenoptera</taxon>
        <taxon>Apocrita</taxon>
        <taxon>Aculeata</taxon>
        <taxon>Apoidea</taxon>
        <taxon>Anthophila</taxon>
        <taxon>Apidae</taxon>
        <taxon>Bombus</taxon>
        <taxon>Pyrobombus</taxon>
    </lineage>
</organism>
<evidence type="ECO:0000313" key="18">
    <source>
        <dbReference type="Proteomes" id="UP000504631"/>
    </source>
</evidence>
<dbReference type="GO" id="GO:0042162">
    <property type="term" value="F:telomeric DNA binding"/>
    <property type="evidence" value="ECO:0007669"/>
    <property type="project" value="TreeGrafter"/>
</dbReference>
<dbReference type="GO" id="GO:0003720">
    <property type="term" value="F:telomerase activity"/>
    <property type="evidence" value="ECO:0007669"/>
    <property type="project" value="InterPro"/>
</dbReference>
<feature type="transmembrane region" description="Helical" evidence="16">
    <location>
        <begin position="222"/>
        <end position="239"/>
    </location>
</feature>
<evidence type="ECO:0000256" key="10">
    <source>
        <dbReference type="ARBA" id="ARBA00022918"/>
    </source>
</evidence>
<sequence length="746" mass="88311">MDHFTTRSAKNHSTQIRTKTKTEKRKMFPKENVYHNLQYMKKELTISLYNTSSCIPSYKSYTSLKECLFNKAETGKEIYQFIVERTMTNNIVADYEGSIPLVSPILEQFKKRHTKFHYFSVLKHLTQKQESSEVKSECEYQVNKKQLKLFFDLIFSKIIPLGLFGKLRNLKKIKLAMFHLLDTPCFKSFNLMPFIKKLDISNITWLQDIETTRTQWYIIAKLVKWLFVGFLLKILYTYFHMTLASKNNERLYIMRSTWNSIQRKFIKKGKRSNTLQPDINCKGWKPPIGRYVLIPKNSDVRPIFKLEYVKPRYYTIDHKNPETNHLNLIFKFLKQLHTTIYGNTNFRNEWESIVQHKRNEGTTHLYFVSCDVTNAFGSIIQEELYNIIQTLCKDLPENLILKYYAVKSKKFVEEIVCYKQYFSDPNLLLPLAPGTLYSNTNMRWQQVKKKWLLEKISEVIFQQRVKINEEVYVITKGVVQGAITSSVLSDIYYNFILHKAMSTYLTTGKIIKYVDDILYVTESESVARQFLQLTKEGIPQYNCYFKPSKTRTNVVTCDGNITVDNITYIGYEINCTTLEVEYKHSHTNFSHTIKVSKKDDLPPLVYLRKRLSNIACLKLSKFILNRTINSENTIMRIIKRACLLQAEYTCILIKELFDNEPRNIQGILLVMQNIDKRIARHIIKTSLIGEIETIDKLSFNKWNRKILHILWMSYKTVFMKDKILQPKFIRYFSQRKRIQINKSHKL</sequence>
<dbReference type="CTD" id="7015"/>
<dbReference type="GO" id="GO:0070034">
    <property type="term" value="F:telomerase RNA binding"/>
    <property type="evidence" value="ECO:0007669"/>
    <property type="project" value="TreeGrafter"/>
</dbReference>
<dbReference type="GO" id="GO:0007004">
    <property type="term" value="P:telomere maintenance via telomerase"/>
    <property type="evidence" value="ECO:0007669"/>
    <property type="project" value="TreeGrafter"/>
</dbReference>
<keyword evidence="7 14" id="KW-0479">Metal-binding</keyword>
<evidence type="ECO:0000259" key="17">
    <source>
        <dbReference type="PROSITE" id="PS50878"/>
    </source>
</evidence>
<dbReference type="SUPFAM" id="SSF56672">
    <property type="entry name" value="DNA/RNA polymerases"/>
    <property type="match status" value="1"/>
</dbReference>
<dbReference type="Pfam" id="PF00078">
    <property type="entry name" value="RVT_1"/>
    <property type="match status" value="1"/>
</dbReference>
<dbReference type="AlphaFoldDB" id="A0A6J3KXR7"/>
<keyword evidence="16" id="KW-0472">Membrane</keyword>
<keyword evidence="16" id="KW-1133">Transmembrane helix</keyword>
<evidence type="ECO:0000256" key="14">
    <source>
        <dbReference type="RuleBase" id="RU365061"/>
    </source>
</evidence>
<evidence type="ECO:0000256" key="4">
    <source>
        <dbReference type="ARBA" id="ARBA00022454"/>
    </source>
</evidence>
<comment type="subcellular location">
    <subcellularLocation>
        <location evidence="14">Nucleus</location>
    </subcellularLocation>
    <subcellularLocation>
        <location evidence="14">Chromosome</location>
        <location evidence="14">Telomere</location>
    </subcellularLocation>
</comment>
<feature type="domain" description="Reverse transcriptase" evidence="17">
    <location>
        <begin position="275"/>
        <end position="573"/>
    </location>
</feature>
<keyword evidence="18" id="KW-1185">Reference proteome</keyword>
<feature type="compositionally biased region" description="Polar residues" evidence="15">
    <location>
        <begin position="1"/>
        <end position="17"/>
    </location>
</feature>
<dbReference type="PANTHER" id="PTHR12066:SF0">
    <property type="entry name" value="TELOMERASE REVERSE TRANSCRIPTASE"/>
    <property type="match status" value="1"/>
</dbReference>
<dbReference type="PANTHER" id="PTHR12066">
    <property type="entry name" value="TELOMERASE REVERSE TRANSCRIPTASE"/>
    <property type="match status" value="1"/>
</dbReference>
<keyword evidence="10 14" id="KW-0695">RNA-directed DNA polymerase</keyword>
<comment type="catalytic activity">
    <reaction evidence="13 14">
        <text>DNA(n) + a 2'-deoxyribonucleoside 5'-triphosphate = DNA(n+1) + diphosphate</text>
        <dbReference type="Rhea" id="RHEA:22508"/>
        <dbReference type="Rhea" id="RHEA-COMP:17339"/>
        <dbReference type="Rhea" id="RHEA-COMP:17340"/>
        <dbReference type="ChEBI" id="CHEBI:33019"/>
        <dbReference type="ChEBI" id="CHEBI:61560"/>
        <dbReference type="ChEBI" id="CHEBI:173112"/>
        <dbReference type="EC" id="2.7.7.49"/>
    </reaction>
</comment>
<feature type="region of interest" description="Disordered" evidence="15">
    <location>
        <begin position="1"/>
        <end position="24"/>
    </location>
</feature>